<name>A0A401KNH7_ASPAW</name>
<dbReference type="Proteomes" id="UP000286921">
    <property type="component" value="Unassembled WGS sequence"/>
</dbReference>
<sequence length="88" mass="9860">MTGESCVASFLHAKTPMKRNEYTDILFILITGYAPTGMLGNASILKSYAEAFYDTREDPIYSPVAEMCFLPLWRNDCLPCIYPALAQV</sequence>
<dbReference type="EMBL" id="BDHI01000007">
    <property type="protein sequence ID" value="GCB20825.1"/>
    <property type="molecule type" value="Genomic_DNA"/>
</dbReference>
<evidence type="ECO:0000313" key="1">
    <source>
        <dbReference type="EMBL" id="GCB20825.1"/>
    </source>
</evidence>
<keyword evidence="2" id="KW-1185">Reference proteome</keyword>
<reference evidence="1 2" key="1">
    <citation type="submission" date="2016-09" db="EMBL/GenBank/DDBJ databases">
        <title>Aspergillus awamori IFM 58123T.</title>
        <authorList>
            <person name="Kusuya Y."/>
            <person name="Shimizu M."/>
            <person name="Takahashi H."/>
            <person name="Yaguchi T."/>
        </authorList>
    </citation>
    <scope>NUCLEOTIDE SEQUENCE [LARGE SCALE GENOMIC DNA]</scope>
    <source>
        <strain evidence="1 2">IFM 58123</strain>
    </source>
</reference>
<proteinExistence type="predicted"/>
<evidence type="ECO:0000313" key="2">
    <source>
        <dbReference type="Proteomes" id="UP000286921"/>
    </source>
</evidence>
<comment type="caution">
    <text evidence="1">The sequence shown here is derived from an EMBL/GenBank/DDBJ whole genome shotgun (WGS) entry which is preliminary data.</text>
</comment>
<organism evidence="1 2">
    <name type="scientific">Aspergillus awamori</name>
    <name type="common">Black koji mold</name>
    <dbReference type="NCBI Taxonomy" id="105351"/>
    <lineage>
        <taxon>Eukaryota</taxon>
        <taxon>Fungi</taxon>
        <taxon>Dikarya</taxon>
        <taxon>Ascomycota</taxon>
        <taxon>Pezizomycotina</taxon>
        <taxon>Eurotiomycetes</taxon>
        <taxon>Eurotiomycetidae</taxon>
        <taxon>Eurotiales</taxon>
        <taxon>Aspergillaceae</taxon>
        <taxon>Aspergillus</taxon>
    </lineage>
</organism>
<gene>
    <name evidence="1" type="ORF">AAWM_03710</name>
</gene>
<accession>A0A401KNH7</accession>
<dbReference type="AlphaFoldDB" id="A0A401KNH7"/>
<protein>
    <submittedName>
        <fullName evidence="1">Uncharacterized protein</fullName>
    </submittedName>
</protein>